<proteinExistence type="inferred from homology"/>
<dbReference type="EnsemblMetazoa" id="SCAU016917-RA">
    <property type="protein sequence ID" value="SCAU016917-PA"/>
    <property type="gene ID" value="SCAU016917"/>
</dbReference>
<comment type="similarity">
    <text evidence="6">Belongs to the insect chemoreceptor superfamily. Gustatory receptor (GR) family.</text>
</comment>
<dbReference type="VEuPathDB" id="VectorBase:SCAU016917"/>
<comment type="subcellular location">
    <subcellularLocation>
        <location evidence="1 6">Cell membrane</location>
        <topology evidence="1 6">Multi-pass membrane protein</topology>
    </subcellularLocation>
</comment>
<comment type="caution">
    <text evidence="6">Lacks conserved residue(s) required for the propagation of feature annotation.</text>
</comment>
<accession>A0A2Y9D4Q8</accession>
<keyword evidence="3 6" id="KW-0812">Transmembrane</keyword>
<evidence type="ECO:0000256" key="1">
    <source>
        <dbReference type="ARBA" id="ARBA00004651"/>
    </source>
</evidence>
<dbReference type="InterPro" id="IPR013604">
    <property type="entry name" value="7TM_chemorcpt"/>
</dbReference>
<dbReference type="AlphaFoldDB" id="A0A2Y9D4Q8"/>
<dbReference type="GO" id="GO:0007165">
    <property type="term" value="P:signal transduction"/>
    <property type="evidence" value="ECO:0007669"/>
    <property type="project" value="UniProtKB-KW"/>
</dbReference>
<evidence type="ECO:0000256" key="4">
    <source>
        <dbReference type="ARBA" id="ARBA00022989"/>
    </source>
</evidence>
<sequence length="386" mass="45837">MKPQLEKVLRLCKKIGQFVVIFLGLTSHWYNCEKKIFKRNAFSRLVMLAVNIIGLALMFRLDSRFLSAFSRTDLNPAMKIVPCSRFFLITLPPVCTFGQIIFCDRQLANIKEKLQFLEMESLNRISRCSEIEGTLRRLKFFKYFLIIFMYLMAITWELYVFQMLPALAIFYMNILSLSDLWMLQYFLVIERTCRLFRYYDYQIRQMVLEFGKSLHEVNQNMEDHACAQLYWLRCQHSQLSGILKQLQSIFGWQLFLKRVVSLIDCGMLIYSTIFETIYFDFKLVFTHDVAHYSSKMLDFLITDYVSELTKNTFNDLQLSLNELTEFSYSLKHLDRECDEFSLYLRCLEVNLQQSGHLKMDRRNWFGMMSAVVSLVIILSQAYIGQE</sequence>
<keyword evidence="8" id="KW-1185">Reference proteome</keyword>
<keyword evidence="6" id="KW-0675">Receptor</keyword>
<evidence type="ECO:0000313" key="8">
    <source>
        <dbReference type="Proteomes" id="UP000095300"/>
    </source>
</evidence>
<dbReference type="Pfam" id="PF08395">
    <property type="entry name" value="7tm_7"/>
    <property type="match status" value="1"/>
</dbReference>
<evidence type="ECO:0000256" key="6">
    <source>
        <dbReference type="RuleBase" id="RU363108"/>
    </source>
</evidence>
<keyword evidence="6" id="KW-0807">Transducer</keyword>
<evidence type="ECO:0000313" key="7">
    <source>
        <dbReference type="EnsemblMetazoa" id="SCAU016917-PA"/>
    </source>
</evidence>
<organism evidence="7 8">
    <name type="scientific">Stomoxys calcitrans</name>
    <name type="common">Stable fly</name>
    <name type="synonym">Conops calcitrans</name>
    <dbReference type="NCBI Taxonomy" id="35570"/>
    <lineage>
        <taxon>Eukaryota</taxon>
        <taxon>Metazoa</taxon>
        <taxon>Ecdysozoa</taxon>
        <taxon>Arthropoda</taxon>
        <taxon>Hexapoda</taxon>
        <taxon>Insecta</taxon>
        <taxon>Pterygota</taxon>
        <taxon>Neoptera</taxon>
        <taxon>Endopterygota</taxon>
        <taxon>Diptera</taxon>
        <taxon>Brachycera</taxon>
        <taxon>Muscomorpha</taxon>
        <taxon>Muscoidea</taxon>
        <taxon>Muscidae</taxon>
        <taxon>Stomoxys</taxon>
    </lineage>
</organism>
<keyword evidence="2 6" id="KW-1003">Cell membrane</keyword>
<dbReference type="GO" id="GO:0050909">
    <property type="term" value="P:sensory perception of taste"/>
    <property type="evidence" value="ECO:0007669"/>
    <property type="project" value="InterPro"/>
</dbReference>
<reference evidence="7" key="1">
    <citation type="submission" date="2020-05" db="UniProtKB">
        <authorList>
            <consortium name="EnsemblMetazoa"/>
        </authorList>
    </citation>
    <scope>IDENTIFICATION</scope>
    <source>
        <strain evidence="7">USDA</strain>
    </source>
</reference>
<evidence type="ECO:0000256" key="5">
    <source>
        <dbReference type="ARBA" id="ARBA00023136"/>
    </source>
</evidence>
<dbReference type="GO" id="GO:0005886">
    <property type="term" value="C:plasma membrane"/>
    <property type="evidence" value="ECO:0007669"/>
    <property type="project" value="UniProtKB-SubCell"/>
</dbReference>
<evidence type="ECO:0000256" key="3">
    <source>
        <dbReference type="ARBA" id="ARBA00022692"/>
    </source>
</evidence>
<feature type="transmembrane region" description="Helical" evidence="6">
    <location>
        <begin position="364"/>
        <end position="383"/>
    </location>
</feature>
<feature type="transmembrane region" description="Helical" evidence="6">
    <location>
        <begin position="12"/>
        <end position="30"/>
    </location>
</feature>
<feature type="transmembrane region" description="Helical" evidence="6">
    <location>
        <begin position="42"/>
        <end position="61"/>
    </location>
</feature>
<name>A0A2Y9D4Q8_STOCA</name>
<feature type="transmembrane region" description="Helical" evidence="6">
    <location>
        <begin position="140"/>
        <end position="161"/>
    </location>
</feature>
<keyword evidence="5 6" id="KW-0472">Membrane</keyword>
<keyword evidence="4 6" id="KW-1133">Transmembrane helix</keyword>
<protein>
    <recommendedName>
        <fullName evidence="6">Gustatory receptor</fullName>
    </recommendedName>
</protein>
<feature type="transmembrane region" description="Helical" evidence="6">
    <location>
        <begin position="167"/>
        <end position="188"/>
    </location>
</feature>
<evidence type="ECO:0000256" key="2">
    <source>
        <dbReference type="ARBA" id="ARBA00022475"/>
    </source>
</evidence>
<dbReference type="Proteomes" id="UP000095300">
    <property type="component" value="Unassembled WGS sequence"/>
</dbReference>
<comment type="function">
    <text evidence="6">Gustatory receptor which mediates acceptance or avoidance behavior, depending on its substrates.</text>
</comment>